<evidence type="ECO:0000313" key="2">
    <source>
        <dbReference type="Proteomes" id="UP001234989"/>
    </source>
</evidence>
<dbReference type="AlphaFoldDB" id="A0AAF0QLC1"/>
<dbReference type="SUPFAM" id="SSF101941">
    <property type="entry name" value="NAC domain"/>
    <property type="match status" value="1"/>
</dbReference>
<dbReference type="GO" id="GO:0003677">
    <property type="term" value="F:DNA binding"/>
    <property type="evidence" value="ECO:0007669"/>
    <property type="project" value="InterPro"/>
</dbReference>
<dbReference type="GO" id="GO:0006355">
    <property type="term" value="P:regulation of DNA-templated transcription"/>
    <property type="evidence" value="ECO:0007669"/>
    <property type="project" value="InterPro"/>
</dbReference>
<gene>
    <name evidence="1" type="ORF">MTR67_017870</name>
</gene>
<dbReference type="InterPro" id="IPR036093">
    <property type="entry name" value="NAC_dom_sf"/>
</dbReference>
<accession>A0AAF0QLC1</accession>
<reference evidence="1" key="1">
    <citation type="submission" date="2023-08" db="EMBL/GenBank/DDBJ databases">
        <title>A de novo genome assembly of Solanum verrucosum Schlechtendal, a Mexican diploid species geographically isolated from the other diploid A-genome species in potato relatives.</title>
        <authorList>
            <person name="Hosaka K."/>
        </authorList>
    </citation>
    <scope>NUCLEOTIDE SEQUENCE</scope>
    <source>
        <tissue evidence="1">Young leaves</tissue>
    </source>
</reference>
<sequence>MVGDQLAYANEELITHCLDKKIIDQHFLNQNVHDVDYFLYHPQQLSGTIISLSLSLSLSLLWGGSQDTVLVYICIVDLAITMNCNGKLNKHTQH</sequence>
<proteinExistence type="predicted"/>
<keyword evidence="2" id="KW-1185">Reference proteome</keyword>
<dbReference type="EMBL" id="CP133615">
    <property type="protein sequence ID" value="WMV24485.1"/>
    <property type="molecule type" value="Genomic_DNA"/>
</dbReference>
<protein>
    <submittedName>
        <fullName evidence="1">Uncharacterized protein</fullName>
    </submittedName>
</protein>
<name>A0AAF0QLC1_SOLVR</name>
<organism evidence="1 2">
    <name type="scientific">Solanum verrucosum</name>
    <dbReference type="NCBI Taxonomy" id="315347"/>
    <lineage>
        <taxon>Eukaryota</taxon>
        <taxon>Viridiplantae</taxon>
        <taxon>Streptophyta</taxon>
        <taxon>Embryophyta</taxon>
        <taxon>Tracheophyta</taxon>
        <taxon>Spermatophyta</taxon>
        <taxon>Magnoliopsida</taxon>
        <taxon>eudicotyledons</taxon>
        <taxon>Gunneridae</taxon>
        <taxon>Pentapetalae</taxon>
        <taxon>asterids</taxon>
        <taxon>lamiids</taxon>
        <taxon>Solanales</taxon>
        <taxon>Solanaceae</taxon>
        <taxon>Solanoideae</taxon>
        <taxon>Solaneae</taxon>
        <taxon>Solanum</taxon>
    </lineage>
</organism>
<dbReference type="Proteomes" id="UP001234989">
    <property type="component" value="Chromosome 4"/>
</dbReference>
<evidence type="ECO:0000313" key="1">
    <source>
        <dbReference type="EMBL" id="WMV24485.1"/>
    </source>
</evidence>